<dbReference type="Gene3D" id="3.20.20.80">
    <property type="entry name" value="Glycosidases"/>
    <property type="match status" value="1"/>
</dbReference>
<evidence type="ECO:0000256" key="1">
    <source>
        <dbReference type="SAM" id="SignalP"/>
    </source>
</evidence>
<evidence type="ECO:0000313" key="3">
    <source>
        <dbReference type="Proteomes" id="UP000000343"/>
    </source>
</evidence>
<feature type="signal peptide" evidence="1">
    <location>
        <begin position="1"/>
        <end position="20"/>
    </location>
</feature>
<evidence type="ECO:0008006" key="4">
    <source>
        <dbReference type="Google" id="ProtNLM"/>
    </source>
</evidence>
<dbReference type="STRING" id="1198114.AciX9_3376"/>
<proteinExistence type="predicted"/>
<dbReference type="InterPro" id="IPR017853">
    <property type="entry name" value="GH"/>
</dbReference>
<dbReference type="AlphaFoldDB" id="E8X2T7"/>
<protein>
    <recommendedName>
        <fullName evidence="4">DUF1906 domain-containing protein</fullName>
    </recommendedName>
</protein>
<dbReference type="Proteomes" id="UP000000343">
    <property type="component" value="Chromosome"/>
</dbReference>
<dbReference type="RefSeq" id="WP_013581696.1">
    <property type="nucleotide sequence ID" value="NC_015064.1"/>
</dbReference>
<feature type="chain" id="PRO_5003234119" description="DUF1906 domain-containing protein" evidence="1">
    <location>
        <begin position="21"/>
        <end position="274"/>
    </location>
</feature>
<gene>
    <name evidence="2" type="ordered locus">AciX9_3376</name>
</gene>
<reference evidence="3" key="1">
    <citation type="submission" date="2011-01" db="EMBL/GenBank/DDBJ databases">
        <title>Complete sequence of chromosome of Acidobacterium sp. MP5ACTX9.</title>
        <authorList>
            <consortium name="US DOE Joint Genome Institute"/>
            <person name="Lucas S."/>
            <person name="Copeland A."/>
            <person name="Lapidus A."/>
            <person name="Cheng J.-F."/>
            <person name="Goodwin L."/>
            <person name="Pitluck S."/>
            <person name="Teshima H."/>
            <person name="Detter J.C."/>
            <person name="Han C."/>
            <person name="Tapia R."/>
            <person name="Land M."/>
            <person name="Hauser L."/>
            <person name="Kyrpides N."/>
            <person name="Ivanova N."/>
            <person name="Ovchinnikova G."/>
            <person name="Pagani I."/>
            <person name="Rawat S.R."/>
            <person name="Mannisto M."/>
            <person name="Haggblom M.M."/>
            <person name="Woyke T."/>
        </authorList>
    </citation>
    <scope>NUCLEOTIDE SEQUENCE [LARGE SCALE GENOMIC DNA]</scope>
    <source>
        <strain evidence="3">MP5ACTX9</strain>
    </source>
</reference>
<name>E8X2T7_GRATM</name>
<dbReference type="eggNOG" id="ENOG502ZAR1">
    <property type="taxonomic scope" value="Bacteria"/>
</dbReference>
<organism evidence="3">
    <name type="scientific">Granulicella tundricola (strain ATCC BAA-1859 / DSM 23138 / MP5ACTX9)</name>
    <dbReference type="NCBI Taxonomy" id="1198114"/>
    <lineage>
        <taxon>Bacteria</taxon>
        <taxon>Pseudomonadati</taxon>
        <taxon>Acidobacteriota</taxon>
        <taxon>Terriglobia</taxon>
        <taxon>Terriglobales</taxon>
        <taxon>Acidobacteriaceae</taxon>
        <taxon>Granulicella</taxon>
    </lineage>
</organism>
<sequence>MKLSLSLLCFALTVTAVAQKAFVGFDRNDYPGDARLADLHQRFAFTGYWLNNPPGTTSNSWQSKRLQLRSAGFGFLVLWNGRLDAEIKKSKLSPKALGQQDAAAAIAAANRESFPSGTILFLDQEEGGRLLPEQAGYFFAWTETIAASAFKPGAYLSGQPAPDGTDSKGKPVFITTAQLVRAYIALANLHPVTLWVAQDTCPPSPGCTITPPPLKSSGTPGADIWQYAQSPRRPELTRSCASTYAPDNNCYGGASKDLAIDLNVANSSDPSHGR</sequence>
<accession>E8X2T7</accession>
<evidence type="ECO:0000313" key="2">
    <source>
        <dbReference type="EMBL" id="ADW70384.1"/>
    </source>
</evidence>
<dbReference type="SUPFAM" id="SSF51445">
    <property type="entry name" value="(Trans)glycosidases"/>
    <property type="match status" value="1"/>
</dbReference>
<dbReference type="KEGG" id="acm:AciX9_3376"/>
<dbReference type="HOGENOM" id="CLU_959036_0_0_0"/>
<dbReference type="PaxDb" id="1198114-AciX9_3376"/>
<dbReference type="OrthoDB" id="115128at2"/>
<dbReference type="EMBL" id="CP002480">
    <property type="protein sequence ID" value="ADW70384.1"/>
    <property type="molecule type" value="Genomic_DNA"/>
</dbReference>
<keyword evidence="1" id="KW-0732">Signal</keyword>
<keyword evidence="3" id="KW-1185">Reference proteome</keyword>